<feature type="region of interest" description="Disordered" evidence="15">
    <location>
        <begin position="1035"/>
        <end position="1058"/>
    </location>
</feature>
<dbReference type="GO" id="GO:0003677">
    <property type="term" value="F:DNA binding"/>
    <property type="evidence" value="ECO:0007669"/>
    <property type="project" value="InterPro"/>
</dbReference>
<dbReference type="Pfam" id="PF01429">
    <property type="entry name" value="MBD"/>
    <property type="match status" value="1"/>
</dbReference>
<keyword evidence="11" id="KW-0156">Chromatin regulator</keyword>
<dbReference type="SUPFAM" id="SSF82199">
    <property type="entry name" value="SET domain"/>
    <property type="match status" value="1"/>
</dbReference>
<feature type="compositionally biased region" description="Low complexity" evidence="15">
    <location>
        <begin position="8"/>
        <end position="21"/>
    </location>
</feature>
<evidence type="ECO:0000259" key="16">
    <source>
        <dbReference type="PROSITE" id="PS50280"/>
    </source>
</evidence>
<dbReference type="SMART" id="SM00468">
    <property type="entry name" value="PreSET"/>
    <property type="match status" value="1"/>
</dbReference>
<dbReference type="Pfam" id="PF18359">
    <property type="entry name" value="Tudor_5"/>
    <property type="match status" value="1"/>
</dbReference>
<dbReference type="GO" id="GO:0032259">
    <property type="term" value="P:methylation"/>
    <property type="evidence" value="ECO:0007669"/>
    <property type="project" value="UniProtKB-KW"/>
</dbReference>
<evidence type="ECO:0000313" key="20">
    <source>
        <dbReference type="Proteomes" id="UP000075880"/>
    </source>
</evidence>
<dbReference type="Proteomes" id="UP000075880">
    <property type="component" value="Unassembled WGS sequence"/>
</dbReference>
<dbReference type="GO" id="GO:0010629">
    <property type="term" value="P:negative regulation of gene expression"/>
    <property type="evidence" value="ECO:0007669"/>
    <property type="project" value="TreeGrafter"/>
</dbReference>
<dbReference type="Gene3D" id="2.30.30.140">
    <property type="match status" value="1"/>
</dbReference>
<evidence type="ECO:0000256" key="15">
    <source>
        <dbReference type="SAM" id="MobiDB-lite"/>
    </source>
</evidence>
<keyword evidence="9" id="KW-0677">Repeat</keyword>
<dbReference type="InterPro" id="IPR001214">
    <property type="entry name" value="SET_dom"/>
</dbReference>
<feature type="compositionally biased region" description="Low complexity" evidence="15">
    <location>
        <begin position="655"/>
        <end position="675"/>
    </location>
</feature>
<feature type="domain" description="MBD" evidence="18">
    <location>
        <begin position="758"/>
        <end position="826"/>
    </location>
</feature>
<dbReference type="Gene3D" id="3.30.890.10">
    <property type="entry name" value="Methyl-cpg-binding Protein 2, Chain A"/>
    <property type="match status" value="1"/>
</dbReference>
<evidence type="ECO:0000256" key="6">
    <source>
        <dbReference type="ARBA" id="ARBA00022679"/>
    </source>
</evidence>
<dbReference type="InterPro" id="IPR041291">
    <property type="entry name" value="TUDOR_5"/>
</dbReference>
<dbReference type="PROSITE" id="PS50982">
    <property type="entry name" value="MBD"/>
    <property type="match status" value="1"/>
</dbReference>
<protein>
    <recommendedName>
        <fullName evidence="21">Histone-lysine N-methyltransferase eggless</fullName>
    </recommendedName>
</protein>
<evidence type="ECO:0000256" key="11">
    <source>
        <dbReference type="ARBA" id="ARBA00022853"/>
    </source>
</evidence>
<keyword evidence="14" id="KW-0539">Nucleus</keyword>
<dbReference type="PANTHER" id="PTHR46024">
    <property type="entry name" value="HISTONE-LYSINE N-METHYLTRANSFERASE EGGLESS"/>
    <property type="match status" value="1"/>
</dbReference>
<keyword evidence="4" id="KW-0678">Repressor</keyword>
<evidence type="ECO:0000256" key="14">
    <source>
        <dbReference type="ARBA" id="ARBA00023242"/>
    </source>
</evidence>
<reference evidence="19" key="1">
    <citation type="submission" date="2024-04" db="UniProtKB">
        <authorList>
            <consortium name="EnsemblMetazoa"/>
        </authorList>
    </citation>
    <scope>IDENTIFICATION</scope>
    <source>
        <strain evidence="19">EBRO</strain>
    </source>
</reference>
<feature type="domain" description="SET" evidence="16">
    <location>
        <begin position="964"/>
        <end position="1206"/>
    </location>
</feature>
<evidence type="ECO:0000256" key="10">
    <source>
        <dbReference type="ARBA" id="ARBA00022833"/>
    </source>
</evidence>
<dbReference type="GO" id="GO:0046974">
    <property type="term" value="F:histone H3K9 methyltransferase activity"/>
    <property type="evidence" value="ECO:0007669"/>
    <property type="project" value="TreeGrafter"/>
</dbReference>
<keyword evidence="13" id="KW-0804">Transcription</keyword>
<feature type="compositionally biased region" description="Basic and acidic residues" evidence="15">
    <location>
        <begin position="23"/>
        <end position="32"/>
    </location>
</feature>
<dbReference type="CDD" id="cd01395">
    <property type="entry name" value="HMT_MBD"/>
    <property type="match status" value="1"/>
</dbReference>
<keyword evidence="8" id="KW-0479">Metal-binding</keyword>
<dbReference type="Gene3D" id="2.170.270.10">
    <property type="entry name" value="SET domain"/>
    <property type="match status" value="2"/>
</dbReference>
<feature type="compositionally biased region" description="Acidic residues" evidence="15">
    <location>
        <begin position="626"/>
        <end position="635"/>
    </location>
</feature>
<feature type="region of interest" description="Disordered" evidence="15">
    <location>
        <begin position="100"/>
        <end position="121"/>
    </location>
</feature>
<dbReference type="SMART" id="SM00391">
    <property type="entry name" value="MBD"/>
    <property type="match status" value="1"/>
</dbReference>
<dbReference type="EnsemblMetazoa" id="ENSAATROPT016842">
    <property type="protein sequence ID" value="ENSAATROPP014828"/>
    <property type="gene ID" value="ENSAATROPG013787"/>
</dbReference>
<dbReference type="InterPro" id="IPR001739">
    <property type="entry name" value="Methyl_CpG_DNA-bd"/>
</dbReference>
<dbReference type="SUPFAM" id="SSF54171">
    <property type="entry name" value="DNA-binding domain"/>
    <property type="match status" value="1"/>
</dbReference>
<sequence>MNTDSADSACASGSVQSSSIADLAHETKRNAESPETISENNQPKDPFEPTVVNPSDIGNVVNEGDLSTSNNGNQEDIDKNSSTNSIIWLESTINMSAETSENKREGVNPIESIPCAPSNDGDVEMCDPQGSRISQEVMDIDDDMGAVGGTVSQVPQNDTEEQKVDPMKTEAAQNGVKAKCCNPECCRTSRKMFVAPLFVLSCYEIRKKKKKLSICNICFDRAVAHFEKLGGLLVDQRPLCSVDNLRHNELVEILDSSDEETECKDDDVALPSEVVSLVERELQQVLEEAFKKYNIGEQIDESTRLLREQLTRVEEECEEMDRSLRTLSDGFDAMQNNLYSSGEKTEKQLPPISIVDDCSIPSSSDDQSIHVSKPNHVERKPVEVNGIYFGMRRSLLGGWTECMVMEEVSDSSNLIKYMVQFLTEESVRFMLGGKHIAYSKPSSVRLHQGMRIIAKVDPADLEETGDEYLKESGTAFYAGVIAETLSTYNNHRYLVIFDNGYTHYAQPWNVRVVCEQSLFVWEDVHPHSQEFVRYYLDSYKSVRPMVQVKKGQRLTAEKDGRWRRALVLNTDSSLVLLWFPDIDRAEWIFRGSKRLEPLYHDRNRRRDRQQISKFQKRNIPSIEYITIDDDDDEDITNTASEPGTGHNREVPSAQAESPVASTSATTSSPPDTKTSLAFLTNMLPPRGTPSKKSAPERANVNVTAPPAQIVMNTNMIYCDNDRPQGKTNMYTTKRYPGPIPFIPHECSPGCIAPISFDLKTYNLLARPLISGWERHICKARGKKATTVAYRGPCGRRLRYMFEVHTYLRLTKAPLNVENFDFDPEIRALATFKAENLILELKDLSLGKEMMPVSCVNCFDDTKPPPCEYSTKRIPTEGVNLNLDDDFLCGCDCEDDCFDKSRCQCWQQTIRGAMHSKPGTPIDELGYVYKRLDEPVLTGIYECNSRCKCKVNECLNRVVQHPLQTKLQVFRTTNRGWGIRSLNDIPKGSFICIYTGHLLTEETSNLICEQNEDKTGDEYFADLDYIETVEELKEGYESEANEPLWGKDSGSSDDSDSDLATAMTNAMQDSDDDFTPVRRPSTRLAITQAKLRQKKSKNATRQTNNNKPGEDRERVNLIPKSLMGPVDTPGPSKRLRSFRQLFGDDEQPYVIDAKKTGNLGRYFNHSCVPNLFVQNVFVDTHDLRFPWVAFFASRNIKAGSELTWNYSYDVGSVPGKVLFCHCGESECRKRLL</sequence>
<evidence type="ECO:0000256" key="5">
    <source>
        <dbReference type="ARBA" id="ARBA00022603"/>
    </source>
</evidence>
<evidence type="ECO:0000256" key="8">
    <source>
        <dbReference type="ARBA" id="ARBA00022723"/>
    </source>
</evidence>
<dbReference type="InterPro" id="IPR007728">
    <property type="entry name" value="Pre-SET_dom"/>
</dbReference>
<feature type="compositionally biased region" description="Polar residues" evidence="15">
    <location>
        <begin position="33"/>
        <end position="43"/>
    </location>
</feature>
<dbReference type="InterPro" id="IPR047232">
    <property type="entry name" value="SETDB1/2-like_MBD"/>
</dbReference>
<dbReference type="CDD" id="cd10517">
    <property type="entry name" value="SET_SETDB1"/>
    <property type="match status" value="1"/>
</dbReference>
<dbReference type="GO" id="GO:0008270">
    <property type="term" value="F:zinc ion binding"/>
    <property type="evidence" value="ECO:0007669"/>
    <property type="project" value="InterPro"/>
</dbReference>
<dbReference type="SMART" id="SM00317">
    <property type="entry name" value="SET"/>
    <property type="match status" value="1"/>
</dbReference>
<evidence type="ECO:0000313" key="19">
    <source>
        <dbReference type="EnsemblMetazoa" id="ENSAATROPP014828"/>
    </source>
</evidence>
<evidence type="ECO:0000256" key="3">
    <source>
        <dbReference type="ARBA" id="ARBA00022454"/>
    </source>
</evidence>
<keyword evidence="20" id="KW-1185">Reference proteome</keyword>
<dbReference type="Pfam" id="PF18358">
    <property type="entry name" value="Tudor_4"/>
    <property type="match status" value="1"/>
</dbReference>
<dbReference type="PROSITE" id="PS50280">
    <property type="entry name" value="SET"/>
    <property type="match status" value="1"/>
</dbReference>
<proteinExistence type="predicted"/>
<evidence type="ECO:0000256" key="12">
    <source>
        <dbReference type="ARBA" id="ARBA00023015"/>
    </source>
</evidence>
<comment type="subcellular location">
    <subcellularLocation>
        <location evidence="2">Chromosome</location>
    </subcellularLocation>
    <subcellularLocation>
        <location evidence="1">Nucleus</location>
    </subcellularLocation>
</comment>
<dbReference type="PROSITE" id="PS50867">
    <property type="entry name" value="PRE_SET"/>
    <property type="match status" value="1"/>
</dbReference>
<feature type="domain" description="Pre-SET" evidence="17">
    <location>
        <begin position="888"/>
        <end position="961"/>
    </location>
</feature>
<keyword evidence="6" id="KW-0808">Transferase</keyword>
<dbReference type="GO" id="GO:0070828">
    <property type="term" value="P:heterochromatin organization"/>
    <property type="evidence" value="ECO:0007669"/>
    <property type="project" value="TreeGrafter"/>
</dbReference>
<dbReference type="GO" id="GO:0005634">
    <property type="term" value="C:nucleus"/>
    <property type="evidence" value="ECO:0007669"/>
    <property type="project" value="UniProtKB-SubCell"/>
</dbReference>
<keyword evidence="10" id="KW-0862">Zinc</keyword>
<evidence type="ECO:0000256" key="1">
    <source>
        <dbReference type="ARBA" id="ARBA00004123"/>
    </source>
</evidence>
<dbReference type="GO" id="GO:0005694">
    <property type="term" value="C:chromosome"/>
    <property type="evidence" value="ECO:0007669"/>
    <property type="project" value="UniProtKB-SubCell"/>
</dbReference>
<dbReference type="AlphaFoldDB" id="A0AAG5DW34"/>
<dbReference type="InterPro" id="IPR041292">
    <property type="entry name" value="Tudor_4"/>
</dbReference>
<feature type="region of interest" description="Disordered" evidence="15">
    <location>
        <begin position="1"/>
        <end position="83"/>
    </location>
</feature>
<dbReference type="PANTHER" id="PTHR46024:SF1">
    <property type="entry name" value="HISTONE-LYSINE N-METHYLTRANSFERASE EGGLESS"/>
    <property type="match status" value="1"/>
</dbReference>
<evidence type="ECO:0000259" key="17">
    <source>
        <dbReference type="PROSITE" id="PS50867"/>
    </source>
</evidence>
<name>A0AAG5DW34_ANOAO</name>
<dbReference type="InterPro" id="IPR051516">
    <property type="entry name" value="SETDB_methyltransferase"/>
</dbReference>
<dbReference type="InterPro" id="IPR016177">
    <property type="entry name" value="DNA-bd_dom_sf"/>
</dbReference>
<evidence type="ECO:0008006" key="21">
    <source>
        <dbReference type="Google" id="ProtNLM"/>
    </source>
</evidence>
<keyword evidence="12" id="KW-0805">Transcription regulation</keyword>
<evidence type="ECO:0000256" key="4">
    <source>
        <dbReference type="ARBA" id="ARBA00022491"/>
    </source>
</evidence>
<dbReference type="InterPro" id="IPR046341">
    <property type="entry name" value="SET_dom_sf"/>
</dbReference>
<evidence type="ECO:0000259" key="18">
    <source>
        <dbReference type="PROSITE" id="PS50982"/>
    </source>
</evidence>
<keyword evidence="7" id="KW-0949">S-adenosyl-L-methionine</keyword>
<organism evidence="19 20">
    <name type="scientific">Anopheles atroparvus</name>
    <name type="common">European mosquito</name>
    <dbReference type="NCBI Taxonomy" id="41427"/>
    <lineage>
        <taxon>Eukaryota</taxon>
        <taxon>Metazoa</taxon>
        <taxon>Ecdysozoa</taxon>
        <taxon>Arthropoda</taxon>
        <taxon>Hexapoda</taxon>
        <taxon>Insecta</taxon>
        <taxon>Pterygota</taxon>
        <taxon>Neoptera</taxon>
        <taxon>Endopterygota</taxon>
        <taxon>Diptera</taxon>
        <taxon>Nematocera</taxon>
        <taxon>Culicoidea</taxon>
        <taxon>Culicidae</taxon>
        <taxon>Anophelinae</taxon>
        <taxon>Anopheles</taxon>
    </lineage>
</organism>
<feature type="compositionally biased region" description="Polar residues" evidence="15">
    <location>
        <begin position="65"/>
        <end position="83"/>
    </location>
</feature>
<evidence type="ECO:0000256" key="2">
    <source>
        <dbReference type="ARBA" id="ARBA00004286"/>
    </source>
</evidence>
<dbReference type="Pfam" id="PF05033">
    <property type="entry name" value="Pre-SET"/>
    <property type="match status" value="1"/>
</dbReference>
<dbReference type="Pfam" id="PF00856">
    <property type="entry name" value="SET"/>
    <property type="match status" value="1"/>
</dbReference>
<evidence type="ECO:0000256" key="9">
    <source>
        <dbReference type="ARBA" id="ARBA00022737"/>
    </source>
</evidence>
<keyword evidence="3" id="KW-0158">Chromosome</keyword>
<feature type="region of interest" description="Disordered" evidence="15">
    <location>
        <begin position="625"/>
        <end position="698"/>
    </location>
</feature>
<keyword evidence="5" id="KW-0489">Methyltransferase</keyword>
<feature type="region of interest" description="Disordered" evidence="15">
    <location>
        <begin position="1088"/>
        <end position="1112"/>
    </location>
</feature>
<accession>A0AAG5DW34</accession>
<evidence type="ECO:0000256" key="7">
    <source>
        <dbReference type="ARBA" id="ARBA00022691"/>
    </source>
</evidence>
<evidence type="ECO:0000256" key="13">
    <source>
        <dbReference type="ARBA" id="ARBA00023163"/>
    </source>
</evidence>